<evidence type="ECO:0000313" key="5">
    <source>
        <dbReference type="EMBL" id="BCG45538.1"/>
    </source>
</evidence>
<keyword evidence="2" id="KW-0547">Nucleotide-binding</keyword>
<dbReference type="SUPFAM" id="SSF55781">
    <property type="entry name" value="GAF domain-like"/>
    <property type="match status" value="1"/>
</dbReference>
<sequence length="767" mass="85630">MPDADQLKQQLEHRKRFMEKINEIHSSGNLNTILVQLKDSIAELFKAERLTIYVIDHKQKMLMSKVKSGEEIQQITVPIGSNSLAGFCALSGTLLNISDAYDSHELKMISSGLSFDVTWDKKSGFRTKQVLCVPMKFNNQMIGVMQLINKKAGDSFDDTDLSYATELATSLSIAIHNIFRLAASAKLIRNKSRYNYLLDKNLLEESDIQRATAHPDVASIGLDHVLMRDYKIPREEMIKCLSLNFGTEFVSFDPDLPRLDDVLKKTRPDRLKKERWVPVKIDHSVLQVAMEDPTDLAKQDLIKFVFQEYKRISFVGAFREDIGKFIDHYYQLAGGSAEGPSASISDLLSKLDTDDDPAVEQEMQKVSEQDSVIVQLVNKIICEAHEKNASDIHIEPAPGREDVTVRLRIDGRCAVYQRIPYKYKHALTSRIKIMAGLDIAERRKPQDGKIDFKKFGPRDIELRVATLPSSGQLEDVVLRILASGEPIPFENLGLTERNREVFTDCIKKPYGLILVVGPTGSGKTTTLHSAVSVINTPQTKIWTAEDPIEITQKGLRQVQVNAKIGLTFAVALRAFLRADPDVIMVGEMRDEETASIGVESSLTGHLVFSTLHTNSAPETVTRLLDMGLDPFSFSDALLCILAQRLARRLCSGCKESYRPAEDELQEIVAEYGEAEFAALRMDPATITLSRAKGCAKCNGSGYKGRLGLHELLDCGDQMKALIKGKAEVAELRKQAIADGMTTLKQDGILKCFQGLTDIHEVRRVCIK</sequence>
<keyword evidence="3" id="KW-0067">ATP-binding</keyword>
<proteinExistence type="inferred from homology"/>
<gene>
    <name evidence="5" type="ORF">GEOBRER4_n0295</name>
</gene>
<dbReference type="SUPFAM" id="SSF160246">
    <property type="entry name" value="EspE N-terminal domain-like"/>
    <property type="match status" value="1"/>
</dbReference>
<evidence type="ECO:0000259" key="4">
    <source>
        <dbReference type="PROSITE" id="PS00662"/>
    </source>
</evidence>
<reference evidence="5 6" key="1">
    <citation type="submission" date="2020-06" db="EMBL/GenBank/DDBJ databases">
        <title>Interaction of electrochemicaly active bacteria, Geobacter bremensis R4 on different carbon anode.</title>
        <authorList>
            <person name="Meng L."/>
            <person name="Yoshida N."/>
        </authorList>
    </citation>
    <scope>NUCLEOTIDE SEQUENCE [LARGE SCALE GENOMIC DNA]</scope>
    <source>
        <strain evidence="5 6">R4</strain>
    </source>
</reference>
<dbReference type="Pfam" id="PF00437">
    <property type="entry name" value="T2SSE"/>
    <property type="match status" value="1"/>
</dbReference>
<evidence type="ECO:0000256" key="3">
    <source>
        <dbReference type="ARBA" id="ARBA00022840"/>
    </source>
</evidence>
<dbReference type="InterPro" id="IPR027417">
    <property type="entry name" value="P-loop_NTPase"/>
</dbReference>
<dbReference type="GO" id="GO:0005524">
    <property type="term" value="F:ATP binding"/>
    <property type="evidence" value="ECO:0007669"/>
    <property type="project" value="UniProtKB-KW"/>
</dbReference>
<dbReference type="SUPFAM" id="SSF52540">
    <property type="entry name" value="P-loop containing nucleoside triphosphate hydrolases"/>
    <property type="match status" value="1"/>
</dbReference>
<dbReference type="InterPro" id="IPR003018">
    <property type="entry name" value="GAF"/>
</dbReference>
<keyword evidence="6" id="KW-1185">Reference proteome</keyword>
<dbReference type="PROSITE" id="PS00662">
    <property type="entry name" value="T2SP_E"/>
    <property type="match status" value="1"/>
</dbReference>
<dbReference type="PANTHER" id="PTHR30258">
    <property type="entry name" value="TYPE II SECRETION SYSTEM PROTEIN GSPE-RELATED"/>
    <property type="match status" value="1"/>
</dbReference>
<dbReference type="InterPro" id="IPR029016">
    <property type="entry name" value="GAF-like_dom_sf"/>
</dbReference>
<dbReference type="PANTHER" id="PTHR30258:SF1">
    <property type="entry name" value="PROTEIN TRANSPORT PROTEIN HOFB HOMOLOG"/>
    <property type="match status" value="1"/>
</dbReference>
<comment type="similarity">
    <text evidence="1">Belongs to the GSP E family.</text>
</comment>
<evidence type="ECO:0000256" key="1">
    <source>
        <dbReference type="ARBA" id="ARBA00006611"/>
    </source>
</evidence>
<dbReference type="InterPro" id="IPR007831">
    <property type="entry name" value="T2SS_GspE_N"/>
</dbReference>
<dbReference type="GO" id="GO:0016887">
    <property type="term" value="F:ATP hydrolysis activity"/>
    <property type="evidence" value="ECO:0007669"/>
    <property type="project" value="TreeGrafter"/>
</dbReference>
<dbReference type="InterPro" id="IPR001482">
    <property type="entry name" value="T2SS/T4SS_dom"/>
</dbReference>
<dbReference type="Gene3D" id="3.40.50.300">
    <property type="entry name" value="P-loop containing nucleotide triphosphate hydrolases"/>
    <property type="match status" value="1"/>
</dbReference>
<protein>
    <submittedName>
        <fullName evidence="5">Type IV fimbrial assembly, ATPase PilB</fullName>
    </submittedName>
</protein>
<dbReference type="FunFam" id="3.40.50.300:FF:000398">
    <property type="entry name" value="Type IV pilus assembly ATPase PilB"/>
    <property type="match status" value="1"/>
</dbReference>
<dbReference type="Pfam" id="PF01590">
    <property type="entry name" value="GAF"/>
    <property type="match status" value="1"/>
</dbReference>
<dbReference type="Pfam" id="PF05157">
    <property type="entry name" value="MshEN"/>
    <property type="match status" value="1"/>
</dbReference>
<dbReference type="AlphaFoldDB" id="A0A6S6LW50"/>
<dbReference type="CDD" id="cd01129">
    <property type="entry name" value="PulE-GspE-like"/>
    <property type="match status" value="1"/>
</dbReference>
<dbReference type="GO" id="GO:0005886">
    <property type="term" value="C:plasma membrane"/>
    <property type="evidence" value="ECO:0007669"/>
    <property type="project" value="TreeGrafter"/>
</dbReference>
<accession>A0A6S6LW50</accession>
<dbReference type="InterPro" id="IPR037257">
    <property type="entry name" value="T2SS_E_N_sf"/>
</dbReference>
<dbReference type="SMART" id="SM00065">
    <property type="entry name" value="GAF"/>
    <property type="match status" value="1"/>
</dbReference>
<dbReference type="Proteomes" id="UP000515472">
    <property type="component" value="Chromosome"/>
</dbReference>
<feature type="domain" description="Bacterial type II secretion system protein E" evidence="4">
    <location>
        <begin position="576"/>
        <end position="590"/>
    </location>
</feature>
<dbReference type="Gene3D" id="3.30.450.90">
    <property type="match status" value="1"/>
</dbReference>
<dbReference type="Gene3D" id="3.30.300.160">
    <property type="entry name" value="Type II secretion system, protein E, N-terminal domain"/>
    <property type="match status" value="1"/>
</dbReference>
<organism evidence="5 6">
    <name type="scientific">Citrifermentans bremense</name>
    <dbReference type="NCBI Taxonomy" id="60035"/>
    <lineage>
        <taxon>Bacteria</taxon>
        <taxon>Pseudomonadati</taxon>
        <taxon>Thermodesulfobacteriota</taxon>
        <taxon>Desulfuromonadia</taxon>
        <taxon>Geobacterales</taxon>
        <taxon>Geobacteraceae</taxon>
        <taxon>Citrifermentans</taxon>
    </lineage>
</organism>
<name>A0A6S6LW50_9BACT</name>
<evidence type="ECO:0000313" key="6">
    <source>
        <dbReference type="Proteomes" id="UP000515472"/>
    </source>
</evidence>
<dbReference type="KEGG" id="gbn:GEOBRER4_02880"/>
<dbReference type="EMBL" id="AP023213">
    <property type="protein sequence ID" value="BCG45538.1"/>
    <property type="molecule type" value="Genomic_DNA"/>
</dbReference>
<evidence type="ECO:0000256" key="2">
    <source>
        <dbReference type="ARBA" id="ARBA00022741"/>
    </source>
</evidence>
<dbReference type="Gene3D" id="3.30.450.40">
    <property type="match status" value="1"/>
</dbReference>
<dbReference type="RefSeq" id="WP_185243932.1">
    <property type="nucleotide sequence ID" value="NZ_AP023213.1"/>
</dbReference>